<feature type="compositionally biased region" description="Acidic residues" evidence="1">
    <location>
        <begin position="188"/>
        <end position="209"/>
    </location>
</feature>
<sequence>MECFTRWACAAFGRGLGLVCRRGEAPPASTPYGPHHKARRCRPPARTCVAVASSLITTLAAAMSALAGVRDRLRGKIGFTKIRSYRRWTLPRWATDLDDNSDDYERTPSVSTSEDRRLGKAQEELRSDPRCAHCQRQGDVVSTAKQKEGDPRQAAATEDANAQEERSCQIRQRWLLRERKEEELLPKEDEELATVESESDSESEQEAASEQENMRIPVVKVLKEVVRGRMELPKLETRQIVVDAIIKEEQTKKTRDEETYADIDTTIPAETRRGRFRKKTRKFIQRYRYYHKGAFFQEKADDGSQMSGMDDI</sequence>
<feature type="region of interest" description="Disordered" evidence="1">
    <location>
        <begin position="185"/>
        <end position="212"/>
    </location>
</feature>
<feature type="compositionally biased region" description="Basic and acidic residues" evidence="1">
    <location>
        <begin position="113"/>
        <end position="131"/>
    </location>
</feature>
<keyword evidence="2" id="KW-0472">Membrane</keyword>
<keyword evidence="2" id="KW-0812">Transmembrane</keyword>
<comment type="caution">
    <text evidence="3">The sequence shown here is derived from an EMBL/GenBank/DDBJ whole genome shotgun (WGS) entry which is preliminary data.</text>
</comment>
<evidence type="ECO:0000256" key="2">
    <source>
        <dbReference type="SAM" id="Phobius"/>
    </source>
</evidence>
<accession>A0A835ANP0</accession>
<protein>
    <submittedName>
        <fullName evidence="3">Uncharacterized protein</fullName>
    </submittedName>
</protein>
<dbReference type="EMBL" id="JACEFO010002292">
    <property type="protein sequence ID" value="KAF8667937.1"/>
    <property type="molecule type" value="Genomic_DNA"/>
</dbReference>
<gene>
    <name evidence="3" type="ORF">HU200_052565</name>
</gene>
<keyword evidence="2" id="KW-1133">Transmembrane helix</keyword>
<name>A0A835ANP0_9POAL</name>
<organism evidence="3 4">
    <name type="scientific">Digitaria exilis</name>
    <dbReference type="NCBI Taxonomy" id="1010633"/>
    <lineage>
        <taxon>Eukaryota</taxon>
        <taxon>Viridiplantae</taxon>
        <taxon>Streptophyta</taxon>
        <taxon>Embryophyta</taxon>
        <taxon>Tracheophyta</taxon>
        <taxon>Spermatophyta</taxon>
        <taxon>Magnoliopsida</taxon>
        <taxon>Liliopsida</taxon>
        <taxon>Poales</taxon>
        <taxon>Poaceae</taxon>
        <taxon>PACMAD clade</taxon>
        <taxon>Panicoideae</taxon>
        <taxon>Panicodae</taxon>
        <taxon>Paniceae</taxon>
        <taxon>Anthephorinae</taxon>
        <taxon>Digitaria</taxon>
    </lineage>
</organism>
<reference evidence="3" key="1">
    <citation type="submission" date="2020-07" db="EMBL/GenBank/DDBJ databases">
        <title>Genome sequence and genetic diversity analysis of an under-domesticated orphan crop, white fonio (Digitaria exilis).</title>
        <authorList>
            <person name="Bennetzen J.L."/>
            <person name="Chen S."/>
            <person name="Ma X."/>
            <person name="Wang X."/>
            <person name="Yssel A.E.J."/>
            <person name="Chaluvadi S.R."/>
            <person name="Johnson M."/>
            <person name="Gangashetty P."/>
            <person name="Hamidou F."/>
            <person name="Sanogo M.D."/>
            <person name="Zwaenepoel A."/>
            <person name="Wallace J."/>
            <person name="Van De Peer Y."/>
            <person name="Van Deynze A."/>
        </authorList>
    </citation>
    <scope>NUCLEOTIDE SEQUENCE</scope>
    <source>
        <tissue evidence="3">Leaves</tissue>
    </source>
</reference>
<dbReference type="AlphaFoldDB" id="A0A835ANP0"/>
<evidence type="ECO:0000256" key="1">
    <source>
        <dbReference type="SAM" id="MobiDB-lite"/>
    </source>
</evidence>
<proteinExistence type="predicted"/>
<evidence type="ECO:0000313" key="4">
    <source>
        <dbReference type="Proteomes" id="UP000636709"/>
    </source>
</evidence>
<feature type="transmembrane region" description="Helical" evidence="2">
    <location>
        <begin position="47"/>
        <end position="69"/>
    </location>
</feature>
<keyword evidence="4" id="KW-1185">Reference proteome</keyword>
<dbReference type="Proteomes" id="UP000636709">
    <property type="component" value="Unassembled WGS sequence"/>
</dbReference>
<feature type="region of interest" description="Disordered" evidence="1">
    <location>
        <begin position="97"/>
        <end position="164"/>
    </location>
</feature>
<evidence type="ECO:0000313" key="3">
    <source>
        <dbReference type="EMBL" id="KAF8667937.1"/>
    </source>
</evidence>